<reference evidence="1" key="1">
    <citation type="submission" date="2020-10" db="EMBL/GenBank/DDBJ databases">
        <title>Catharus ustulatus (Swainson's thrush) genome, bCatUst1, primary haplotype v2.</title>
        <authorList>
            <person name="Delmore K."/>
            <person name="Vafadar M."/>
            <person name="Formenti G."/>
            <person name="Chow W."/>
            <person name="Pelan S."/>
            <person name="Howe K."/>
            <person name="Rhie A."/>
            <person name="Mountcastle J."/>
            <person name="Haase B."/>
            <person name="Fedrigo O."/>
            <person name="Jarvis E.D."/>
        </authorList>
    </citation>
    <scope>NUCLEOTIDE SEQUENCE [LARGE SCALE GENOMIC DNA]</scope>
</reference>
<evidence type="ECO:0000313" key="2">
    <source>
        <dbReference type="Proteomes" id="UP000694563"/>
    </source>
</evidence>
<evidence type="ECO:0000313" key="1">
    <source>
        <dbReference type="Ensembl" id="ENSCUSP00005020702.1"/>
    </source>
</evidence>
<dbReference type="Ensembl" id="ENSCUST00005021463.1">
    <property type="protein sequence ID" value="ENSCUSP00005020702.1"/>
    <property type="gene ID" value="ENSCUSG00005013220.1"/>
</dbReference>
<name>A0A8C3UX03_CATUS</name>
<proteinExistence type="predicted"/>
<organism evidence="1 2">
    <name type="scientific">Catharus ustulatus</name>
    <name type="common">Russet-backed thrush</name>
    <name type="synonym">Hylocichla ustulatus</name>
    <dbReference type="NCBI Taxonomy" id="91951"/>
    <lineage>
        <taxon>Eukaryota</taxon>
        <taxon>Metazoa</taxon>
        <taxon>Chordata</taxon>
        <taxon>Craniata</taxon>
        <taxon>Vertebrata</taxon>
        <taxon>Euteleostomi</taxon>
        <taxon>Archelosauria</taxon>
        <taxon>Archosauria</taxon>
        <taxon>Dinosauria</taxon>
        <taxon>Saurischia</taxon>
        <taxon>Theropoda</taxon>
        <taxon>Coelurosauria</taxon>
        <taxon>Aves</taxon>
        <taxon>Neognathae</taxon>
        <taxon>Neoaves</taxon>
        <taxon>Telluraves</taxon>
        <taxon>Australaves</taxon>
        <taxon>Passeriformes</taxon>
        <taxon>Turdidae</taxon>
        <taxon>Catharus</taxon>
    </lineage>
</organism>
<sequence length="150" mass="15980">MNREELTYLSVLLGSIPVGFVLKDRGPRCRQLGGAALGAGLALLTCGPHVLHSLGTVLGTWAILGLLPRWVRAPNHLGGVLDSFGVSLIHFGVSLSHLGGSLIQFEWSQIHFGVSQVHFRGSQVYSGGSLINFGGSFTHFRRSQIHSGGP</sequence>
<accession>A0A8C3UX03</accession>
<protein>
    <submittedName>
        <fullName evidence="1">Uncharacterized protein</fullName>
    </submittedName>
</protein>
<keyword evidence="2" id="KW-1185">Reference proteome</keyword>
<reference evidence="1" key="3">
    <citation type="submission" date="2025-09" db="UniProtKB">
        <authorList>
            <consortium name="Ensembl"/>
        </authorList>
    </citation>
    <scope>IDENTIFICATION</scope>
</reference>
<dbReference type="Proteomes" id="UP000694563">
    <property type="component" value="Chromosome 35"/>
</dbReference>
<reference evidence="1" key="2">
    <citation type="submission" date="2025-08" db="UniProtKB">
        <authorList>
            <consortium name="Ensembl"/>
        </authorList>
    </citation>
    <scope>IDENTIFICATION</scope>
</reference>
<dbReference type="AlphaFoldDB" id="A0A8C3UX03"/>